<feature type="compositionally biased region" description="Polar residues" evidence="1">
    <location>
        <begin position="181"/>
        <end position="194"/>
    </location>
</feature>
<keyword evidence="3" id="KW-1185">Reference proteome</keyword>
<sequence>MSRLPIHLLAGSEPPWTSDYWIGDHSKFEQQQADYWCLMNPEGLRKRMEKYPNFGKREEPPKIIAPFTYYYPRNVPTKTPECSDSGSALTLNGAVDNPEPEVNESQAKVQNKKTDDMPETSSDNRSIFYRTTGPIGYANASAACYEHVGATRSQTRGSSATLIPGGTSEIRDFPETEDATSKTTNGSQGVDGGSKTQWLISTVLSVASSSLHHSTSWLEYFAANSPSTEASRPETSRPETSRPETSRPEASTIPSENSDIPSNKNKEGMVSKLIRLEKMLINQLLTVSKAMESLVVAVKTEYESESDCPAKSDTNASSPVSNNGSTTKSNGNPPTSSDAKSMISILVKTNRGMDSLDFKAIDAGIIRRLERCTGLSSKKIIHHLSENATSNCCDVGPIGVPMVIFNFHVPSKLWWDWKWGWGGFAKAKIRVQVKVPRHVIMANLHRFLPPQPSYAW</sequence>
<feature type="compositionally biased region" description="Polar residues" evidence="1">
    <location>
        <begin position="248"/>
        <end position="263"/>
    </location>
</feature>
<protein>
    <submittedName>
        <fullName evidence="2">Uncharacterized protein</fullName>
    </submittedName>
</protein>
<comment type="caution">
    <text evidence="2">The sequence shown here is derived from an EMBL/GenBank/DDBJ whole genome shotgun (WGS) entry which is preliminary data.</text>
</comment>
<evidence type="ECO:0000313" key="2">
    <source>
        <dbReference type="EMBL" id="KAH6587615.1"/>
    </source>
</evidence>
<feature type="compositionally biased region" description="Basic and acidic residues" evidence="1">
    <location>
        <begin position="231"/>
        <end position="247"/>
    </location>
</feature>
<accession>A0ABQ8EW56</accession>
<feature type="region of interest" description="Disordered" evidence="1">
    <location>
        <begin position="302"/>
        <end position="339"/>
    </location>
</feature>
<feature type="region of interest" description="Disordered" evidence="1">
    <location>
        <begin position="224"/>
        <end position="266"/>
    </location>
</feature>
<feature type="compositionally biased region" description="Polar residues" evidence="1">
    <location>
        <begin position="81"/>
        <end position="90"/>
    </location>
</feature>
<feature type="region of interest" description="Disordered" evidence="1">
    <location>
        <begin position="81"/>
        <end position="128"/>
    </location>
</feature>
<dbReference type="Proteomes" id="UP001648503">
    <property type="component" value="Unassembled WGS sequence"/>
</dbReference>
<feature type="compositionally biased region" description="Polar residues" evidence="1">
    <location>
        <begin position="151"/>
        <end position="161"/>
    </location>
</feature>
<feature type="region of interest" description="Disordered" evidence="1">
    <location>
        <begin position="151"/>
        <end position="194"/>
    </location>
</feature>
<feature type="compositionally biased region" description="Low complexity" evidence="1">
    <location>
        <begin position="321"/>
        <end position="332"/>
    </location>
</feature>
<organism evidence="2 3">
    <name type="scientific">Batrachochytrium salamandrivorans</name>
    <dbReference type="NCBI Taxonomy" id="1357716"/>
    <lineage>
        <taxon>Eukaryota</taxon>
        <taxon>Fungi</taxon>
        <taxon>Fungi incertae sedis</taxon>
        <taxon>Chytridiomycota</taxon>
        <taxon>Chytridiomycota incertae sedis</taxon>
        <taxon>Chytridiomycetes</taxon>
        <taxon>Rhizophydiales</taxon>
        <taxon>Rhizophydiales incertae sedis</taxon>
        <taxon>Batrachochytrium</taxon>
    </lineage>
</organism>
<proteinExistence type="predicted"/>
<dbReference type="EMBL" id="JAFCIX010000555">
    <property type="protein sequence ID" value="KAH6587615.1"/>
    <property type="molecule type" value="Genomic_DNA"/>
</dbReference>
<evidence type="ECO:0000256" key="1">
    <source>
        <dbReference type="SAM" id="MobiDB-lite"/>
    </source>
</evidence>
<name>A0ABQ8EW56_9FUNG</name>
<reference evidence="2 3" key="1">
    <citation type="submission" date="2021-02" db="EMBL/GenBank/DDBJ databases">
        <title>Variation within the Batrachochytrium salamandrivorans European outbreak.</title>
        <authorList>
            <person name="Kelly M."/>
            <person name="Pasmans F."/>
            <person name="Shea T.P."/>
            <person name="Munoz J.F."/>
            <person name="Carranza S."/>
            <person name="Cuomo C.A."/>
            <person name="Martel A."/>
        </authorList>
    </citation>
    <scope>NUCLEOTIDE SEQUENCE [LARGE SCALE GENOMIC DNA]</scope>
    <source>
        <strain evidence="2 3">AMFP18/2</strain>
    </source>
</reference>
<gene>
    <name evidence="2" type="ORF">BASA50_011219</name>
</gene>
<evidence type="ECO:0000313" key="3">
    <source>
        <dbReference type="Proteomes" id="UP001648503"/>
    </source>
</evidence>